<protein>
    <submittedName>
        <fullName evidence="1">Uncharacterized protein</fullName>
    </submittedName>
</protein>
<keyword evidence="2" id="KW-1185">Reference proteome</keyword>
<evidence type="ECO:0000313" key="1">
    <source>
        <dbReference type="EMBL" id="SMB79401.1"/>
    </source>
</evidence>
<sequence>MFGKRASSNRFRSKCNYASYIVHRIAMAVSVPIDYFTTEPLPLEAARAWLMLVTNHPAFSVERRQKAGQRMATESDARQVCRWATLALLESERWEDAIVLREEAQGGPPAFPVYPY</sequence>
<proteinExistence type="predicted"/>
<dbReference type="STRING" id="645990.SAMN00120144_3126"/>
<dbReference type="Proteomes" id="UP000192266">
    <property type="component" value="Unassembled WGS sequence"/>
</dbReference>
<accession>A0A1W1UF19</accession>
<organism evidence="1 2">
    <name type="scientific">Hymenobacter roseosalivarius DSM 11622</name>
    <dbReference type="NCBI Taxonomy" id="645990"/>
    <lineage>
        <taxon>Bacteria</taxon>
        <taxon>Pseudomonadati</taxon>
        <taxon>Bacteroidota</taxon>
        <taxon>Cytophagia</taxon>
        <taxon>Cytophagales</taxon>
        <taxon>Hymenobacteraceae</taxon>
        <taxon>Hymenobacter</taxon>
    </lineage>
</organism>
<evidence type="ECO:0000313" key="2">
    <source>
        <dbReference type="Proteomes" id="UP000192266"/>
    </source>
</evidence>
<gene>
    <name evidence="1" type="ORF">SAMN00120144_3126</name>
</gene>
<name>A0A1W1UF19_9BACT</name>
<dbReference type="AlphaFoldDB" id="A0A1W1UF19"/>
<dbReference type="EMBL" id="FWWW01000007">
    <property type="protein sequence ID" value="SMB79401.1"/>
    <property type="molecule type" value="Genomic_DNA"/>
</dbReference>
<reference evidence="1 2" key="1">
    <citation type="submission" date="2017-04" db="EMBL/GenBank/DDBJ databases">
        <authorList>
            <person name="Afonso C.L."/>
            <person name="Miller P.J."/>
            <person name="Scott M.A."/>
            <person name="Spackman E."/>
            <person name="Goraichik I."/>
            <person name="Dimitrov K.M."/>
            <person name="Suarez D.L."/>
            <person name="Swayne D.E."/>
        </authorList>
    </citation>
    <scope>NUCLEOTIDE SEQUENCE [LARGE SCALE GENOMIC DNA]</scope>
    <source>
        <strain evidence="1 2">DSM 11622</strain>
    </source>
</reference>